<feature type="transmembrane region" description="Helical" evidence="8">
    <location>
        <begin position="198"/>
        <end position="218"/>
    </location>
</feature>
<keyword evidence="11" id="KW-1185">Reference proteome</keyword>
<evidence type="ECO:0000256" key="8">
    <source>
        <dbReference type="SAM" id="Phobius"/>
    </source>
</evidence>
<feature type="transmembrane region" description="Helical" evidence="8">
    <location>
        <begin position="44"/>
        <end position="64"/>
    </location>
</feature>
<proteinExistence type="predicted"/>
<feature type="transmembrane region" description="Helical" evidence="8">
    <location>
        <begin position="101"/>
        <end position="124"/>
    </location>
</feature>
<keyword evidence="6 8" id="KW-0472">Membrane</keyword>
<dbReference type="InterPro" id="IPR036259">
    <property type="entry name" value="MFS_trans_sf"/>
</dbReference>
<evidence type="ECO:0000256" key="5">
    <source>
        <dbReference type="ARBA" id="ARBA00022989"/>
    </source>
</evidence>
<keyword evidence="2" id="KW-0813">Transport</keyword>
<evidence type="ECO:0000256" key="7">
    <source>
        <dbReference type="SAM" id="MobiDB-lite"/>
    </source>
</evidence>
<organism evidence="10 11">
    <name type="scientific">Fodinicola feengrottensis</name>
    <dbReference type="NCBI Taxonomy" id="435914"/>
    <lineage>
        <taxon>Bacteria</taxon>
        <taxon>Bacillati</taxon>
        <taxon>Actinomycetota</taxon>
        <taxon>Actinomycetes</taxon>
        <taxon>Mycobacteriales</taxon>
        <taxon>Fodinicola</taxon>
    </lineage>
</organism>
<feature type="domain" description="Major facilitator superfamily (MFS) profile" evidence="9">
    <location>
        <begin position="10"/>
        <end position="387"/>
    </location>
</feature>
<dbReference type="Pfam" id="PF07690">
    <property type="entry name" value="MFS_1"/>
    <property type="match status" value="1"/>
</dbReference>
<evidence type="ECO:0000256" key="1">
    <source>
        <dbReference type="ARBA" id="ARBA00004651"/>
    </source>
</evidence>
<dbReference type="Gene3D" id="1.20.1720.10">
    <property type="entry name" value="Multidrug resistance protein D"/>
    <property type="match status" value="1"/>
</dbReference>
<keyword evidence="5 8" id="KW-1133">Transmembrane helix</keyword>
<name>A0ABN2I5D0_9ACTN</name>
<dbReference type="InterPro" id="IPR011701">
    <property type="entry name" value="MFS"/>
</dbReference>
<feature type="compositionally biased region" description="Basic and acidic residues" evidence="7">
    <location>
        <begin position="331"/>
        <end position="343"/>
    </location>
</feature>
<gene>
    <name evidence="10" type="ORF">GCM10009765_55500</name>
</gene>
<keyword evidence="3" id="KW-1003">Cell membrane</keyword>
<dbReference type="CDD" id="cd17321">
    <property type="entry name" value="MFS_MMR_MDR_like"/>
    <property type="match status" value="1"/>
</dbReference>
<reference evidence="10 11" key="1">
    <citation type="journal article" date="2019" name="Int. J. Syst. Evol. Microbiol.">
        <title>The Global Catalogue of Microorganisms (GCM) 10K type strain sequencing project: providing services to taxonomists for standard genome sequencing and annotation.</title>
        <authorList>
            <consortium name="The Broad Institute Genomics Platform"/>
            <consortium name="The Broad Institute Genome Sequencing Center for Infectious Disease"/>
            <person name="Wu L."/>
            <person name="Ma J."/>
        </authorList>
    </citation>
    <scope>NUCLEOTIDE SEQUENCE [LARGE SCALE GENOMIC DNA]</scope>
    <source>
        <strain evidence="10 11">JCM 14718</strain>
    </source>
</reference>
<evidence type="ECO:0000256" key="2">
    <source>
        <dbReference type="ARBA" id="ARBA00022448"/>
    </source>
</evidence>
<dbReference type="PANTHER" id="PTHR42718">
    <property type="entry name" value="MAJOR FACILITATOR SUPERFAMILY MULTIDRUG TRANSPORTER MFSC"/>
    <property type="match status" value="1"/>
</dbReference>
<dbReference type="PROSITE" id="PS50850">
    <property type="entry name" value="MFS"/>
    <property type="match status" value="1"/>
</dbReference>
<keyword evidence="4 8" id="KW-0812">Transmembrane</keyword>
<dbReference type="SUPFAM" id="SSF103473">
    <property type="entry name" value="MFS general substrate transporter"/>
    <property type="match status" value="1"/>
</dbReference>
<comment type="subcellular location">
    <subcellularLocation>
        <location evidence="1">Cell membrane</location>
        <topology evidence="1">Multi-pass membrane protein</topology>
    </subcellularLocation>
</comment>
<feature type="region of interest" description="Disordered" evidence="7">
    <location>
        <begin position="317"/>
        <end position="387"/>
    </location>
</feature>
<dbReference type="EMBL" id="BAAANY010000021">
    <property type="protein sequence ID" value="GAA1698955.1"/>
    <property type="molecule type" value="Genomic_DNA"/>
</dbReference>
<evidence type="ECO:0000256" key="4">
    <source>
        <dbReference type="ARBA" id="ARBA00022692"/>
    </source>
</evidence>
<feature type="transmembrane region" description="Helical" evidence="8">
    <location>
        <begin position="224"/>
        <end position="244"/>
    </location>
</feature>
<protein>
    <recommendedName>
        <fullName evidence="9">Major facilitator superfamily (MFS) profile domain-containing protein</fullName>
    </recommendedName>
</protein>
<evidence type="ECO:0000313" key="11">
    <source>
        <dbReference type="Proteomes" id="UP001500618"/>
    </source>
</evidence>
<accession>A0ABN2I5D0</accession>
<feature type="transmembrane region" description="Helical" evidence="8">
    <location>
        <begin position="163"/>
        <end position="186"/>
    </location>
</feature>
<comment type="caution">
    <text evidence="10">The sequence shown here is derived from an EMBL/GenBank/DDBJ whole genome shotgun (WGS) entry which is preliminary data.</text>
</comment>
<dbReference type="InterPro" id="IPR020846">
    <property type="entry name" value="MFS_dom"/>
</dbReference>
<evidence type="ECO:0000259" key="9">
    <source>
        <dbReference type="PROSITE" id="PS50850"/>
    </source>
</evidence>
<evidence type="ECO:0000313" key="10">
    <source>
        <dbReference type="EMBL" id="GAA1698955.1"/>
    </source>
</evidence>
<feature type="transmembrane region" description="Helical" evidence="8">
    <location>
        <begin position="12"/>
        <end position="32"/>
    </location>
</feature>
<evidence type="ECO:0000256" key="6">
    <source>
        <dbReference type="ARBA" id="ARBA00023136"/>
    </source>
</evidence>
<dbReference type="Proteomes" id="UP001500618">
    <property type="component" value="Unassembled WGS sequence"/>
</dbReference>
<feature type="compositionally biased region" description="Basic residues" evidence="7">
    <location>
        <begin position="367"/>
        <end position="387"/>
    </location>
</feature>
<dbReference type="PANTHER" id="PTHR42718:SF46">
    <property type="entry name" value="BLR6921 PROTEIN"/>
    <property type="match status" value="1"/>
</dbReference>
<feature type="transmembrane region" description="Helical" evidence="8">
    <location>
        <begin position="76"/>
        <end position="95"/>
    </location>
</feature>
<sequence>MAPSQRTGPRLALLAFAQFLIALDYNIVYVALPDIGRALTFTPQTLQWVVTAYAVGFGGFLLLGGRAVDRLGARRLFVAGLLLFGAASLVGGFASGTATLVAARAVQGVGAALLSPATLSLINTSFAEGAARNRALAIWGACGSAGLAAGAVLGGVLTNVWGWRSVLFVMAPIALAAALLAPLVLAVDSRRQAGGFDVLGALLATTGSSLLVFGLVSGPEAGWASVRGAGAMVSGVTLLAAFLLVERRVRDPLAPLALLRNRSLLTAMLVILIFQSSLGRVLPLHQLSAGRARIRRIGRRTRIPATHVGLHDCLATTHRTADPPVGSTDDPVSRHGDQWHRTDPAGGRHVGTRIVLGSGARPGRLGNRCRHHLPGHVRRRRLRGQRR</sequence>
<evidence type="ECO:0000256" key="3">
    <source>
        <dbReference type="ARBA" id="ARBA00022475"/>
    </source>
</evidence>
<feature type="transmembrane region" description="Helical" evidence="8">
    <location>
        <begin position="136"/>
        <end position="157"/>
    </location>
</feature>